<name>A0A1I3S9E2_9RHOB</name>
<dbReference type="InterPro" id="IPR016162">
    <property type="entry name" value="Ald_DH_N"/>
</dbReference>
<dbReference type="InterPro" id="IPR029510">
    <property type="entry name" value="Ald_DH_CS_GLU"/>
</dbReference>
<evidence type="ECO:0000313" key="9">
    <source>
        <dbReference type="EMBL" id="SFJ55434.1"/>
    </source>
</evidence>
<dbReference type="GO" id="GO:0005737">
    <property type="term" value="C:cytoplasm"/>
    <property type="evidence" value="ECO:0007669"/>
    <property type="project" value="TreeGrafter"/>
</dbReference>
<dbReference type="InterPro" id="IPR016163">
    <property type="entry name" value="Ald_DH_C"/>
</dbReference>
<accession>A0A1I3S9E2</accession>
<evidence type="ECO:0000259" key="8">
    <source>
        <dbReference type="Pfam" id="PF00171"/>
    </source>
</evidence>
<feature type="active site" evidence="5 6">
    <location>
        <position position="236"/>
    </location>
</feature>
<keyword evidence="2 4" id="KW-0560">Oxidoreductase</keyword>
<dbReference type="GO" id="GO:0006081">
    <property type="term" value="P:aldehyde metabolic process"/>
    <property type="evidence" value="ECO:0007669"/>
    <property type="project" value="InterPro"/>
</dbReference>
<dbReference type="Gene3D" id="3.40.605.10">
    <property type="entry name" value="Aldehyde Dehydrogenase, Chain A, domain 1"/>
    <property type="match status" value="1"/>
</dbReference>
<dbReference type="InterPro" id="IPR016160">
    <property type="entry name" value="Ald_DH_CS_CYS"/>
</dbReference>
<sequence>MGTDTGNNMGTIAGSITGNIAGDITDANLSDLFAQQQSAQRAAPVVPLEVRLDRLTRLQEALVKAEPALVAAISEDFTYRPALESRLYDIDLVLGEIRHAKRHLKRWMRVRRAPVPLIYKPARAEIRPQPLGVVGIISPWNFPVQLALSPMVAALAAGNRVMLKPSELTPRCSALLKDMLSGAFSPDEVATVTGGPEVARAFSALPFDHLFFTGSTAVGRKVAEAAARNLTPVTLELGGKSPAIIMPSADLDRAGRRIAWGKAMNAGQVCVAPDYVLVPRKKMLLMADAIMGAFMHYFAQGPESPDYAAIISERHHARLEAMVKEAEARGVTLFRLDEALGDARKFAPTVVLDPPHDLALMQEEIFGPILPILPYDDPQEALDFVTKRDHPLALYVFAEDREEQEFWLENTRSGGVTVNDTAIHVGFATLPFGGVGPSGQGVYHGRYGFETFSHLKPVVRQAKHNGMSIAEPPFKGWRKRALKVMRKLM</sequence>
<evidence type="ECO:0000256" key="3">
    <source>
        <dbReference type="ARBA" id="ARBA00023027"/>
    </source>
</evidence>
<dbReference type="Gene3D" id="3.40.309.10">
    <property type="entry name" value="Aldehyde Dehydrogenase, Chain A, domain 2"/>
    <property type="match status" value="1"/>
</dbReference>
<dbReference type="FunFam" id="3.40.605.10:FF:000004">
    <property type="entry name" value="Aldehyde dehydrogenase"/>
    <property type="match status" value="1"/>
</dbReference>
<dbReference type="InterPro" id="IPR015590">
    <property type="entry name" value="Aldehyde_DH_dom"/>
</dbReference>
<gene>
    <name evidence="9" type="ORF">SAMN04488138_106109</name>
</gene>
<comment type="similarity">
    <text evidence="1 4 7">Belongs to the aldehyde dehydrogenase family.</text>
</comment>
<dbReference type="CDD" id="cd07133">
    <property type="entry name" value="ALDH_CALDH_CalB"/>
    <property type="match status" value="1"/>
</dbReference>
<dbReference type="EMBL" id="FORY01000006">
    <property type="protein sequence ID" value="SFJ55434.1"/>
    <property type="molecule type" value="Genomic_DNA"/>
</dbReference>
<feature type="domain" description="Aldehyde dehydrogenase" evidence="8">
    <location>
        <begin position="17"/>
        <end position="457"/>
    </location>
</feature>
<dbReference type="RefSeq" id="WP_231730567.1">
    <property type="nucleotide sequence ID" value="NZ_FORY01000006.1"/>
</dbReference>
<dbReference type="SUPFAM" id="SSF53720">
    <property type="entry name" value="ALDH-like"/>
    <property type="match status" value="1"/>
</dbReference>
<dbReference type="GeneID" id="98665246"/>
<evidence type="ECO:0000256" key="2">
    <source>
        <dbReference type="ARBA" id="ARBA00023002"/>
    </source>
</evidence>
<dbReference type="PANTHER" id="PTHR43570:SF20">
    <property type="entry name" value="ALDEHYDE DEHYDROGENASE ALDX-RELATED"/>
    <property type="match status" value="1"/>
</dbReference>
<evidence type="ECO:0000256" key="7">
    <source>
        <dbReference type="RuleBase" id="RU003345"/>
    </source>
</evidence>
<evidence type="ECO:0000256" key="4">
    <source>
        <dbReference type="PIRNR" id="PIRNR036492"/>
    </source>
</evidence>
<evidence type="ECO:0000256" key="1">
    <source>
        <dbReference type="ARBA" id="ARBA00009986"/>
    </source>
</evidence>
<dbReference type="PANTHER" id="PTHR43570">
    <property type="entry name" value="ALDEHYDE DEHYDROGENASE"/>
    <property type="match status" value="1"/>
</dbReference>
<evidence type="ECO:0000256" key="6">
    <source>
        <dbReference type="PROSITE-ProRule" id="PRU10007"/>
    </source>
</evidence>
<dbReference type="PIRSF" id="PIRSF036492">
    <property type="entry name" value="ALDH"/>
    <property type="match status" value="1"/>
</dbReference>
<dbReference type="InterPro" id="IPR012394">
    <property type="entry name" value="Aldehyde_DH_NAD(P)"/>
</dbReference>
<proteinExistence type="inferred from homology"/>
<protein>
    <recommendedName>
        <fullName evidence="4">Aldehyde dehydrogenase</fullName>
    </recommendedName>
</protein>
<dbReference type="Pfam" id="PF00171">
    <property type="entry name" value="Aldedh"/>
    <property type="match status" value="1"/>
</dbReference>
<keyword evidence="10" id="KW-1185">Reference proteome</keyword>
<evidence type="ECO:0000313" key="10">
    <source>
        <dbReference type="Proteomes" id="UP000183299"/>
    </source>
</evidence>
<organism evidence="9 10">
    <name type="scientific">Celeribacter halophilus</name>
    <dbReference type="NCBI Taxonomy" id="576117"/>
    <lineage>
        <taxon>Bacteria</taxon>
        <taxon>Pseudomonadati</taxon>
        <taxon>Pseudomonadota</taxon>
        <taxon>Alphaproteobacteria</taxon>
        <taxon>Rhodobacterales</taxon>
        <taxon>Roseobacteraceae</taxon>
        <taxon>Celeribacter</taxon>
    </lineage>
</organism>
<evidence type="ECO:0000256" key="5">
    <source>
        <dbReference type="PIRSR" id="PIRSR036492-1"/>
    </source>
</evidence>
<dbReference type="InterPro" id="IPR016161">
    <property type="entry name" value="Ald_DH/histidinol_DH"/>
</dbReference>
<dbReference type="AlphaFoldDB" id="A0A1I3S9E2"/>
<dbReference type="STRING" id="576117.SAMN04488138_106109"/>
<keyword evidence="3" id="KW-0520">NAD</keyword>
<dbReference type="PROSITE" id="PS00687">
    <property type="entry name" value="ALDEHYDE_DEHYDR_GLU"/>
    <property type="match status" value="1"/>
</dbReference>
<feature type="active site" evidence="5">
    <location>
        <position position="270"/>
    </location>
</feature>
<dbReference type="Proteomes" id="UP000183299">
    <property type="component" value="Unassembled WGS sequence"/>
</dbReference>
<dbReference type="GO" id="GO:0004029">
    <property type="term" value="F:aldehyde dehydrogenase (NAD+) activity"/>
    <property type="evidence" value="ECO:0007669"/>
    <property type="project" value="TreeGrafter"/>
</dbReference>
<reference evidence="9 10" key="1">
    <citation type="submission" date="2016-10" db="EMBL/GenBank/DDBJ databases">
        <authorList>
            <person name="de Groot N.N."/>
        </authorList>
    </citation>
    <scope>NUCLEOTIDE SEQUENCE [LARGE SCALE GENOMIC DNA]</scope>
    <source>
        <strain evidence="9 10">CGMCC 1.8891</strain>
    </source>
</reference>
<dbReference type="PROSITE" id="PS00070">
    <property type="entry name" value="ALDEHYDE_DEHYDR_CYS"/>
    <property type="match status" value="1"/>
</dbReference>